<name>A0ABU0DXD4_9BACI</name>
<reference evidence="1 2" key="1">
    <citation type="submission" date="2023-07" db="EMBL/GenBank/DDBJ databases">
        <title>Genomic Encyclopedia of Type Strains, Phase IV (KMG-IV): sequencing the most valuable type-strain genomes for metagenomic binning, comparative biology and taxonomic classification.</title>
        <authorList>
            <person name="Goeker M."/>
        </authorList>
    </citation>
    <scope>NUCLEOTIDE SEQUENCE [LARGE SCALE GENOMIC DNA]</scope>
    <source>
        <strain evidence="1 2">DSM 15448</strain>
    </source>
</reference>
<dbReference type="Proteomes" id="UP001236723">
    <property type="component" value="Unassembled WGS sequence"/>
</dbReference>
<gene>
    <name evidence="1" type="ORF">J2R98_002891</name>
</gene>
<sequence>MQQVTVKYIDSDKHETLLNGILLPGEQVMILNAKPYAFGVSEYSWKEGNVCTIVEDDFEVVGEAWFEAEAIDLEAYKTICAKVKMTLDPHITRQQD</sequence>
<evidence type="ECO:0008006" key="3">
    <source>
        <dbReference type="Google" id="ProtNLM"/>
    </source>
</evidence>
<accession>A0ABU0DXD4</accession>
<dbReference type="RefSeq" id="WP_307070105.1">
    <property type="nucleotide sequence ID" value="NZ_JAUSUP010000020.1"/>
</dbReference>
<keyword evidence="2" id="KW-1185">Reference proteome</keyword>
<protein>
    <recommendedName>
        <fullName evidence="3">Phage protein</fullName>
    </recommendedName>
</protein>
<comment type="caution">
    <text evidence="1">The sequence shown here is derived from an EMBL/GenBank/DDBJ whole genome shotgun (WGS) entry which is preliminary data.</text>
</comment>
<evidence type="ECO:0000313" key="2">
    <source>
        <dbReference type="Proteomes" id="UP001236723"/>
    </source>
</evidence>
<organism evidence="1 2">
    <name type="scientific">Alkalibacillus filiformis</name>
    <dbReference type="NCBI Taxonomy" id="200990"/>
    <lineage>
        <taxon>Bacteria</taxon>
        <taxon>Bacillati</taxon>
        <taxon>Bacillota</taxon>
        <taxon>Bacilli</taxon>
        <taxon>Bacillales</taxon>
        <taxon>Bacillaceae</taxon>
        <taxon>Alkalibacillus</taxon>
    </lineage>
</organism>
<proteinExistence type="predicted"/>
<evidence type="ECO:0000313" key="1">
    <source>
        <dbReference type="EMBL" id="MDQ0353030.1"/>
    </source>
</evidence>
<dbReference type="EMBL" id="JAUSUP010000020">
    <property type="protein sequence ID" value="MDQ0353030.1"/>
    <property type="molecule type" value="Genomic_DNA"/>
</dbReference>